<keyword evidence="2" id="KW-0961">Cell wall biogenesis/degradation</keyword>
<gene>
    <name evidence="5" type="ORF">COT66_01250</name>
</gene>
<dbReference type="UniPathway" id="UPA00219"/>
<dbReference type="GO" id="GO:0005524">
    <property type="term" value="F:ATP binding"/>
    <property type="evidence" value="ECO:0007669"/>
    <property type="project" value="InterPro"/>
</dbReference>
<dbReference type="SUPFAM" id="SSF53244">
    <property type="entry name" value="MurD-like peptide ligases, peptide-binding domain"/>
    <property type="match status" value="1"/>
</dbReference>
<comment type="pathway">
    <text evidence="2">Cell wall biogenesis; peptidoglycan biosynthesis.</text>
</comment>
<dbReference type="InterPro" id="IPR036615">
    <property type="entry name" value="Mur_ligase_C_dom_sf"/>
</dbReference>
<dbReference type="Gene3D" id="3.90.190.20">
    <property type="entry name" value="Mur ligase, C-terminal domain"/>
    <property type="match status" value="1"/>
</dbReference>
<dbReference type="GO" id="GO:0016881">
    <property type="term" value="F:acid-amino acid ligase activity"/>
    <property type="evidence" value="ECO:0007669"/>
    <property type="project" value="InterPro"/>
</dbReference>
<dbReference type="Pfam" id="PF02875">
    <property type="entry name" value="Mur_ligase_C"/>
    <property type="match status" value="1"/>
</dbReference>
<keyword evidence="2" id="KW-0132">Cell division</keyword>
<dbReference type="Proteomes" id="UP000231214">
    <property type="component" value="Unassembled WGS sequence"/>
</dbReference>
<keyword evidence="2" id="KW-0131">Cell cycle</keyword>
<comment type="caution">
    <text evidence="5">The sequence shown here is derived from an EMBL/GenBank/DDBJ whole genome shotgun (WGS) entry which is preliminary data.</text>
</comment>
<dbReference type="GO" id="GO:0009252">
    <property type="term" value="P:peptidoglycan biosynthetic process"/>
    <property type="evidence" value="ECO:0007669"/>
    <property type="project" value="UniProtKB-UniPathway"/>
</dbReference>
<dbReference type="AlphaFoldDB" id="A0A2M6XB62"/>
<sequence>MKLQTAIILPVLRKIKNLYHWLAALLANVWYGWPSRQLKMVGVTGTDGKTTTVTLIDHILTAAGYQSGFISTVEAKIGRQKIAASLHTTTPGPWQLQKLIKLAANQGLAYLVLEVSSHGLDQHRLAGINFAVGVLTNVTHEHLDYHQTYENYLQAKAKLFQESKIAILNKDDQSFRRLNSQLITRNSRTGKLVTYGIKKAADFTPKSFPFTTKLPGEYNQYNCLAAVAVCSRLGIDQKTIRKAVAEFAGVQGRLEEVKAGQPFRVFVDFAHTPNGLRQVLRAARPMVAKGGQLIVVFGSAGRRDVSKRPLMGQAAGQLADKVILTADDSRDEPTAQIIEQIARGCPRARRIPDRREAMTTALRLARKGDVVLLCGKGHERSLTLGKQEVPWDEKQITAAIWRKISQDVVS</sequence>
<evidence type="ECO:0000313" key="6">
    <source>
        <dbReference type="Proteomes" id="UP000231214"/>
    </source>
</evidence>
<keyword evidence="2" id="KW-0573">Peptidoglycan synthesis</keyword>
<evidence type="ECO:0000313" key="5">
    <source>
        <dbReference type="EMBL" id="PIU02245.1"/>
    </source>
</evidence>
<dbReference type="NCBIfam" id="NF001126">
    <property type="entry name" value="PRK00139.1-4"/>
    <property type="match status" value="1"/>
</dbReference>
<accession>A0A2M6XB62</accession>
<dbReference type="InterPro" id="IPR036565">
    <property type="entry name" value="Mur-like_cat_sf"/>
</dbReference>
<dbReference type="Gene3D" id="3.40.1190.10">
    <property type="entry name" value="Mur-like, catalytic domain"/>
    <property type="match status" value="1"/>
</dbReference>
<protein>
    <submittedName>
        <fullName evidence="5">UDP-N-acetylmuramoyl-L-alanyl-D-glutamate--2, 6-diaminopimelate ligase</fullName>
    </submittedName>
</protein>
<organism evidence="5 6">
    <name type="scientific">Candidatus Shapirobacteria bacterium CG09_land_8_20_14_0_10_49_15</name>
    <dbReference type="NCBI Taxonomy" id="1974482"/>
    <lineage>
        <taxon>Bacteria</taxon>
        <taxon>Candidatus Shapironibacteriota</taxon>
    </lineage>
</organism>
<dbReference type="EMBL" id="PEZK01000020">
    <property type="protein sequence ID" value="PIU02245.1"/>
    <property type="molecule type" value="Genomic_DNA"/>
</dbReference>
<dbReference type="GO" id="GO:0051301">
    <property type="term" value="P:cell division"/>
    <property type="evidence" value="ECO:0007669"/>
    <property type="project" value="UniProtKB-KW"/>
</dbReference>
<evidence type="ECO:0000256" key="1">
    <source>
        <dbReference type="ARBA" id="ARBA00005898"/>
    </source>
</evidence>
<name>A0A2M6XB62_9BACT</name>
<reference evidence="6" key="1">
    <citation type="submission" date="2017-09" db="EMBL/GenBank/DDBJ databases">
        <title>Depth-based differentiation of microbial function through sediment-hosted aquifers and enrichment of novel symbionts in the deep terrestrial subsurface.</title>
        <authorList>
            <person name="Probst A.J."/>
            <person name="Ladd B."/>
            <person name="Jarett J.K."/>
            <person name="Geller-Mcgrath D.E."/>
            <person name="Sieber C.M.K."/>
            <person name="Emerson J.B."/>
            <person name="Anantharaman K."/>
            <person name="Thomas B.C."/>
            <person name="Malmstrom R."/>
            <person name="Stieglmeier M."/>
            <person name="Klingl A."/>
            <person name="Woyke T."/>
            <person name="Ryan C.M."/>
            <person name="Banfield J.F."/>
        </authorList>
    </citation>
    <scope>NUCLEOTIDE SEQUENCE [LARGE SCALE GENOMIC DNA]</scope>
</reference>
<comment type="similarity">
    <text evidence="1">Belongs to the MurCDEF family. MurE subfamily.</text>
</comment>
<dbReference type="GO" id="GO:0071555">
    <property type="term" value="P:cell wall organization"/>
    <property type="evidence" value="ECO:0007669"/>
    <property type="project" value="UniProtKB-KW"/>
</dbReference>
<dbReference type="PANTHER" id="PTHR23135:SF4">
    <property type="entry name" value="UDP-N-ACETYLMURAMOYL-L-ALANYL-D-GLUTAMATE--2,6-DIAMINOPIMELATE LIGASE MURE HOMOLOG, CHLOROPLASTIC"/>
    <property type="match status" value="1"/>
</dbReference>
<comment type="subcellular location">
    <subcellularLocation>
        <location evidence="2">Cytoplasm</location>
    </subcellularLocation>
</comment>
<keyword evidence="5" id="KW-0436">Ligase</keyword>
<proteinExistence type="inferred from homology"/>
<dbReference type="Pfam" id="PF08245">
    <property type="entry name" value="Mur_ligase_M"/>
    <property type="match status" value="1"/>
</dbReference>
<dbReference type="InterPro" id="IPR005761">
    <property type="entry name" value="UDP-N-AcMur-Glu-dNH2Pim_ligase"/>
</dbReference>
<evidence type="ECO:0000256" key="2">
    <source>
        <dbReference type="RuleBase" id="RU004135"/>
    </source>
</evidence>
<dbReference type="InterPro" id="IPR004101">
    <property type="entry name" value="Mur_ligase_C"/>
</dbReference>
<feature type="domain" description="Mur ligase C-terminal" evidence="3">
    <location>
        <begin position="252"/>
        <end position="377"/>
    </location>
</feature>
<feature type="domain" description="Mur ligase central" evidence="4">
    <location>
        <begin position="43"/>
        <end position="230"/>
    </location>
</feature>
<dbReference type="SUPFAM" id="SSF53623">
    <property type="entry name" value="MurD-like peptide ligases, catalytic domain"/>
    <property type="match status" value="1"/>
</dbReference>
<evidence type="ECO:0000259" key="3">
    <source>
        <dbReference type="Pfam" id="PF02875"/>
    </source>
</evidence>
<keyword evidence="2" id="KW-0133">Cell shape</keyword>
<evidence type="ECO:0000259" key="4">
    <source>
        <dbReference type="Pfam" id="PF08245"/>
    </source>
</evidence>
<dbReference type="NCBIfam" id="TIGR01085">
    <property type="entry name" value="murE"/>
    <property type="match status" value="1"/>
</dbReference>
<dbReference type="PANTHER" id="PTHR23135">
    <property type="entry name" value="MUR LIGASE FAMILY MEMBER"/>
    <property type="match status" value="1"/>
</dbReference>
<dbReference type="InterPro" id="IPR013221">
    <property type="entry name" value="Mur_ligase_cen"/>
</dbReference>
<dbReference type="GO" id="GO:0005737">
    <property type="term" value="C:cytoplasm"/>
    <property type="evidence" value="ECO:0007669"/>
    <property type="project" value="UniProtKB-SubCell"/>
</dbReference>
<dbReference type="GO" id="GO:0008360">
    <property type="term" value="P:regulation of cell shape"/>
    <property type="evidence" value="ECO:0007669"/>
    <property type="project" value="UniProtKB-KW"/>
</dbReference>